<evidence type="ECO:0000313" key="1">
    <source>
        <dbReference type="EMBL" id="CAF5172518.1"/>
    </source>
</evidence>
<dbReference type="AlphaFoldDB" id="A0A8S3GWP6"/>
<sequence>YYDGIIGKSNKILPEILQQWTTVPIDRETVPL</sequence>
<name>A0A8S3GWP6_9BILA</name>
<feature type="non-terminal residue" evidence="1">
    <location>
        <position position="1"/>
    </location>
</feature>
<gene>
    <name evidence="1" type="ORF">SMN809_LOCUS66208</name>
</gene>
<reference evidence="1" key="1">
    <citation type="submission" date="2021-02" db="EMBL/GenBank/DDBJ databases">
        <authorList>
            <person name="Nowell W R."/>
        </authorList>
    </citation>
    <scope>NUCLEOTIDE SEQUENCE</scope>
</reference>
<accession>A0A8S3GWP6</accession>
<proteinExistence type="predicted"/>
<dbReference type="Proteomes" id="UP000676336">
    <property type="component" value="Unassembled WGS sequence"/>
</dbReference>
<comment type="caution">
    <text evidence="1">The sequence shown here is derived from an EMBL/GenBank/DDBJ whole genome shotgun (WGS) entry which is preliminary data.</text>
</comment>
<organism evidence="1 2">
    <name type="scientific">Rotaria magnacalcarata</name>
    <dbReference type="NCBI Taxonomy" id="392030"/>
    <lineage>
        <taxon>Eukaryota</taxon>
        <taxon>Metazoa</taxon>
        <taxon>Spiralia</taxon>
        <taxon>Gnathifera</taxon>
        <taxon>Rotifera</taxon>
        <taxon>Eurotatoria</taxon>
        <taxon>Bdelloidea</taxon>
        <taxon>Philodinida</taxon>
        <taxon>Philodinidae</taxon>
        <taxon>Rotaria</taxon>
    </lineage>
</organism>
<evidence type="ECO:0000313" key="2">
    <source>
        <dbReference type="Proteomes" id="UP000676336"/>
    </source>
</evidence>
<dbReference type="EMBL" id="CAJOBI010312883">
    <property type="protein sequence ID" value="CAF5172518.1"/>
    <property type="molecule type" value="Genomic_DNA"/>
</dbReference>
<protein>
    <submittedName>
        <fullName evidence="1">Uncharacterized protein</fullName>
    </submittedName>
</protein>